<evidence type="ECO:0008006" key="3">
    <source>
        <dbReference type="Google" id="ProtNLM"/>
    </source>
</evidence>
<proteinExistence type="predicted"/>
<dbReference type="KEGG" id="spar:SPRG_10858"/>
<evidence type="ECO:0000313" key="1">
    <source>
        <dbReference type="EMBL" id="KDO24071.1"/>
    </source>
</evidence>
<dbReference type="GeneID" id="24132944"/>
<dbReference type="VEuPathDB" id="FungiDB:SPRG_10858"/>
<reference evidence="1 2" key="1">
    <citation type="journal article" date="2013" name="PLoS Genet.">
        <title>Distinctive expansion of potential virulence genes in the genome of the oomycete fish pathogen Saprolegnia parasitica.</title>
        <authorList>
            <person name="Jiang R.H."/>
            <person name="de Bruijn I."/>
            <person name="Haas B.J."/>
            <person name="Belmonte R."/>
            <person name="Lobach L."/>
            <person name="Christie J."/>
            <person name="van den Ackerveken G."/>
            <person name="Bottin A."/>
            <person name="Bulone V."/>
            <person name="Diaz-Moreno S.M."/>
            <person name="Dumas B."/>
            <person name="Fan L."/>
            <person name="Gaulin E."/>
            <person name="Govers F."/>
            <person name="Grenville-Briggs L.J."/>
            <person name="Horner N.R."/>
            <person name="Levin J.Z."/>
            <person name="Mammella M."/>
            <person name="Meijer H.J."/>
            <person name="Morris P."/>
            <person name="Nusbaum C."/>
            <person name="Oome S."/>
            <person name="Phillips A.J."/>
            <person name="van Rooyen D."/>
            <person name="Rzeszutek E."/>
            <person name="Saraiva M."/>
            <person name="Secombes C.J."/>
            <person name="Seidl M.F."/>
            <person name="Snel B."/>
            <person name="Stassen J.H."/>
            <person name="Sykes S."/>
            <person name="Tripathy S."/>
            <person name="van den Berg H."/>
            <person name="Vega-Arreguin J.C."/>
            <person name="Wawra S."/>
            <person name="Young S.K."/>
            <person name="Zeng Q."/>
            <person name="Dieguez-Uribeondo J."/>
            <person name="Russ C."/>
            <person name="Tyler B.M."/>
            <person name="van West P."/>
        </authorList>
    </citation>
    <scope>NUCLEOTIDE SEQUENCE [LARGE SCALE GENOMIC DNA]</scope>
    <source>
        <strain evidence="1 2">CBS 223.65</strain>
    </source>
</reference>
<sequence>MVSEIRKIRSITRNALKPCFENPPPMPHVKCKRLRELHLLSRHIYELEIKLRRLQGRRSTLLPWKEVSSALAEDTLRNVRDNRSLKVELEHHRRLTTFLRTWVDGLTPIPRSPRSSSDSWQHSQLIAGDATARRTAYEWIARQAYCSTEAAMAHVCFPGHAAGDIAVDVEWVDGLLHVNVMTQRVLPYSLATVSKSLWVADKTFVQFAHGRPLSEYRHELHVVSDELEYVQEEMGPGTRQIFDNVLYARFHEPTRTVLVMRSILKDELFPIDAATWTVDTKQWMVADKLDDGHTLCRTYYSIKHPSTEAGHVPLRDLATCFCHAPTSDAEAEKMLRDRFLLVQRVEREKFAMHLDAVLLEHETAGVASEMVA</sequence>
<evidence type="ECO:0000313" key="2">
    <source>
        <dbReference type="Proteomes" id="UP000030745"/>
    </source>
</evidence>
<keyword evidence="2" id="KW-1185">Reference proteome</keyword>
<name>A0A067CBZ9_SAPPC</name>
<protein>
    <recommendedName>
        <fullName evidence="3">START domain-containing protein</fullName>
    </recommendedName>
</protein>
<accession>A0A067CBZ9</accession>
<dbReference type="AlphaFoldDB" id="A0A067CBZ9"/>
<organism evidence="1 2">
    <name type="scientific">Saprolegnia parasitica (strain CBS 223.65)</name>
    <dbReference type="NCBI Taxonomy" id="695850"/>
    <lineage>
        <taxon>Eukaryota</taxon>
        <taxon>Sar</taxon>
        <taxon>Stramenopiles</taxon>
        <taxon>Oomycota</taxon>
        <taxon>Saprolegniomycetes</taxon>
        <taxon>Saprolegniales</taxon>
        <taxon>Saprolegniaceae</taxon>
        <taxon>Saprolegnia</taxon>
    </lineage>
</organism>
<dbReference type="Proteomes" id="UP000030745">
    <property type="component" value="Unassembled WGS sequence"/>
</dbReference>
<dbReference type="RefSeq" id="XP_012205207.1">
    <property type="nucleotide sequence ID" value="XM_012349817.1"/>
</dbReference>
<dbReference type="OMA" id="HIYELEI"/>
<dbReference type="EMBL" id="KK583246">
    <property type="protein sequence ID" value="KDO24071.1"/>
    <property type="molecule type" value="Genomic_DNA"/>
</dbReference>
<dbReference type="OrthoDB" id="80894at2759"/>
<gene>
    <name evidence="1" type="ORF">SPRG_10858</name>
</gene>